<accession>A0A9D1UHA9</accession>
<gene>
    <name evidence="2" type="ORF">IAA48_07815</name>
</gene>
<keyword evidence="2" id="KW-0808">Transferase</keyword>
<organism evidence="2 3">
    <name type="scientific">Candidatus Eubacterium faecipullorum</name>
    <dbReference type="NCBI Taxonomy" id="2838571"/>
    <lineage>
        <taxon>Bacteria</taxon>
        <taxon>Bacillati</taxon>
        <taxon>Bacillota</taxon>
        <taxon>Clostridia</taxon>
        <taxon>Eubacteriales</taxon>
        <taxon>Eubacteriaceae</taxon>
        <taxon>Eubacterium</taxon>
    </lineage>
</organism>
<protein>
    <submittedName>
        <fullName evidence="2">Class I SAM-dependent methyltransferase</fullName>
    </submittedName>
</protein>
<reference evidence="2" key="2">
    <citation type="submission" date="2021-04" db="EMBL/GenBank/DDBJ databases">
        <authorList>
            <person name="Gilroy R."/>
        </authorList>
    </citation>
    <scope>NUCLEOTIDE SEQUENCE</scope>
    <source>
        <strain evidence="2">421</strain>
    </source>
</reference>
<evidence type="ECO:0000259" key="1">
    <source>
        <dbReference type="Pfam" id="PF08241"/>
    </source>
</evidence>
<feature type="domain" description="Methyltransferase type 11" evidence="1">
    <location>
        <begin position="37"/>
        <end position="126"/>
    </location>
</feature>
<dbReference type="Pfam" id="PF08241">
    <property type="entry name" value="Methyltransf_11"/>
    <property type="match status" value="1"/>
</dbReference>
<name>A0A9D1UHA9_9FIRM</name>
<dbReference type="PANTHER" id="PTHR43861">
    <property type="entry name" value="TRANS-ACONITATE 2-METHYLTRANSFERASE-RELATED"/>
    <property type="match status" value="1"/>
</dbReference>
<evidence type="ECO:0000313" key="2">
    <source>
        <dbReference type="EMBL" id="HIW86385.1"/>
    </source>
</evidence>
<dbReference type="GO" id="GO:0008168">
    <property type="term" value="F:methyltransferase activity"/>
    <property type="evidence" value="ECO:0007669"/>
    <property type="project" value="UniProtKB-KW"/>
</dbReference>
<dbReference type="SUPFAM" id="SSF53335">
    <property type="entry name" value="S-adenosyl-L-methionine-dependent methyltransferases"/>
    <property type="match status" value="1"/>
</dbReference>
<reference evidence="2" key="1">
    <citation type="journal article" date="2021" name="PeerJ">
        <title>Extensive microbial diversity within the chicken gut microbiome revealed by metagenomics and culture.</title>
        <authorList>
            <person name="Gilroy R."/>
            <person name="Ravi A."/>
            <person name="Getino M."/>
            <person name="Pursley I."/>
            <person name="Horton D.L."/>
            <person name="Alikhan N.F."/>
            <person name="Baker D."/>
            <person name="Gharbi K."/>
            <person name="Hall N."/>
            <person name="Watson M."/>
            <person name="Adriaenssens E.M."/>
            <person name="Foster-Nyarko E."/>
            <person name="Jarju S."/>
            <person name="Secka A."/>
            <person name="Antonio M."/>
            <person name="Oren A."/>
            <person name="Chaudhuri R.R."/>
            <person name="La Ragione R."/>
            <person name="Hildebrand F."/>
            <person name="Pallen M.J."/>
        </authorList>
    </citation>
    <scope>NUCLEOTIDE SEQUENCE</scope>
    <source>
        <strain evidence="2">421</strain>
    </source>
</reference>
<dbReference type="CDD" id="cd02440">
    <property type="entry name" value="AdoMet_MTases"/>
    <property type="match status" value="1"/>
</dbReference>
<dbReference type="EMBL" id="DXGE01000034">
    <property type="protein sequence ID" value="HIW86385.1"/>
    <property type="molecule type" value="Genomic_DNA"/>
</dbReference>
<dbReference type="Proteomes" id="UP000824205">
    <property type="component" value="Unassembled WGS sequence"/>
</dbReference>
<proteinExistence type="predicted"/>
<evidence type="ECO:0000313" key="3">
    <source>
        <dbReference type="Proteomes" id="UP000824205"/>
    </source>
</evidence>
<keyword evidence="2" id="KW-0489">Methyltransferase</keyword>
<comment type="caution">
    <text evidence="2">The sequence shown here is derived from an EMBL/GenBank/DDBJ whole genome shotgun (WGS) entry which is preliminary data.</text>
</comment>
<dbReference type="InterPro" id="IPR029063">
    <property type="entry name" value="SAM-dependent_MTases_sf"/>
</dbReference>
<dbReference type="Gene3D" id="3.40.50.150">
    <property type="entry name" value="Vaccinia Virus protein VP39"/>
    <property type="match status" value="1"/>
</dbReference>
<dbReference type="InterPro" id="IPR013216">
    <property type="entry name" value="Methyltransf_11"/>
</dbReference>
<sequence>MKKEWDERNYSENFKFVHQYGEKLLDLITVPPGSFVVDLGCGNGALTQKLAKNYKVIGIDQSPQMLQKAKQLCPDIELLCEDACTFTLESKADAVFSNAVFHWIENQDKLIENIAANLNPGGELVFEFGGKGCADTVHKALYKAFDKYGYEYRQDFNFRSIGEFAPILEKHGFKVEYARLYDRPTPQNGANGLENWIRMFVTTAFNGVAEKDKDQIIRDAAEICRPSLFKDGVWCVDYVRLLMKAVKLPGAEPDMLKQER</sequence>
<dbReference type="GO" id="GO:0032259">
    <property type="term" value="P:methylation"/>
    <property type="evidence" value="ECO:0007669"/>
    <property type="project" value="UniProtKB-KW"/>
</dbReference>
<dbReference type="AlphaFoldDB" id="A0A9D1UHA9"/>